<keyword evidence="1" id="KW-0808">Transferase</keyword>
<comment type="caution">
    <text evidence="1">The sequence shown here is derived from an EMBL/GenBank/DDBJ whole genome shotgun (WGS) entry which is preliminary data.</text>
</comment>
<dbReference type="InterPro" id="IPR043519">
    <property type="entry name" value="NT_sf"/>
</dbReference>
<dbReference type="OrthoDB" id="9799092at2"/>
<sequence length="172" mass="19287">MPIDFSDHDPTWPTEAARSIAELRPHFPIIEHIGSTAIPGLAAKPVIDLMASTPDLAAVLATESTLTALGYTREETGMRNRLFYRRDTNGTRTHHLHVVPATDWDTRNERLLRDHLLTHPAATAEYGTLKRELAARESDGLVYTKGKTALIQKLVDREREARGLPKSDVWED</sequence>
<dbReference type="GO" id="GO:0016740">
    <property type="term" value="F:transferase activity"/>
    <property type="evidence" value="ECO:0007669"/>
    <property type="project" value="UniProtKB-KW"/>
</dbReference>
<keyword evidence="2" id="KW-1185">Reference proteome</keyword>
<dbReference type="Pfam" id="PF04229">
    <property type="entry name" value="GrpB"/>
    <property type="match status" value="1"/>
</dbReference>
<dbReference type="Proteomes" id="UP000239494">
    <property type="component" value="Unassembled WGS sequence"/>
</dbReference>
<dbReference type="PANTHER" id="PTHR34822">
    <property type="entry name" value="GRPB DOMAIN PROTEIN (AFU_ORTHOLOGUE AFUA_1G01530)"/>
    <property type="match status" value="1"/>
</dbReference>
<organism evidence="1 2">
    <name type="scientific">Umezawaea tangerina</name>
    <dbReference type="NCBI Taxonomy" id="84725"/>
    <lineage>
        <taxon>Bacteria</taxon>
        <taxon>Bacillati</taxon>
        <taxon>Actinomycetota</taxon>
        <taxon>Actinomycetes</taxon>
        <taxon>Pseudonocardiales</taxon>
        <taxon>Pseudonocardiaceae</taxon>
        <taxon>Umezawaea</taxon>
    </lineage>
</organism>
<dbReference type="AlphaFoldDB" id="A0A2T0SVQ1"/>
<dbReference type="Gene3D" id="3.30.460.10">
    <property type="entry name" value="Beta Polymerase, domain 2"/>
    <property type="match status" value="1"/>
</dbReference>
<dbReference type="EMBL" id="PVTF01000010">
    <property type="protein sequence ID" value="PRY37478.1"/>
    <property type="molecule type" value="Genomic_DNA"/>
</dbReference>
<name>A0A2T0SVQ1_9PSEU</name>
<reference evidence="1 2" key="1">
    <citation type="submission" date="2018-03" db="EMBL/GenBank/DDBJ databases">
        <title>Genomic Encyclopedia of Archaeal and Bacterial Type Strains, Phase II (KMG-II): from individual species to whole genera.</title>
        <authorList>
            <person name="Goeker M."/>
        </authorList>
    </citation>
    <scope>NUCLEOTIDE SEQUENCE [LARGE SCALE GENOMIC DNA]</scope>
    <source>
        <strain evidence="1 2">DSM 44720</strain>
    </source>
</reference>
<dbReference type="PANTHER" id="PTHR34822:SF1">
    <property type="entry name" value="GRPB FAMILY PROTEIN"/>
    <property type="match status" value="1"/>
</dbReference>
<dbReference type="SUPFAM" id="SSF81301">
    <property type="entry name" value="Nucleotidyltransferase"/>
    <property type="match status" value="1"/>
</dbReference>
<accession>A0A2T0SVQ1</accession>
<evidence type="ECO:0000313" key="1">
    <source>
        <dbReference type="EMBL" id="PRY37478.1"/>
    </source>
</evidence>
<dbReference type="InterPro" id="IPR007344">
    <property type="entry name" value="GrpB/CoaE"/>
</dbReference>
<evidence type="ECO:0000313" key="2">
    <source>
        <dbReference type="Proteomes" id="UP000239494"/>
    </source>
</evidence>
<dbReference type="RefSeq" id="WP_106191835.1">
    <property type="nucleotide sequence ID" value="NZ_PVTF01000010.1"/>
</dbReference>
<proteinExistence type="predicted"/>
<protein>
    <submittedName>
        <fullName evidence="1">GrpB-like predicted nucleotidyltransferase (UPF0157 family)</fullName>
    </submittedName>
</protein>
<gene>
    <name evidence="1" type="ORF">CLV43_110290</name>
</gene>